<dbReference type="PANTHER" id="PTHR46471:SF2">
    <property type="entry name" value="CHITIN DEACETYLASE-RELATED"/>
    <property type="match status" value="1"/>
</dbReference>
<feature type="region of interest" description="Disordered" evidence="6">
    <location>
        <begin position="112"/>
        <end position="149"/>
    </location>
</feature>
<evidence type="ECO:0000256" key="2">
    <source>
        <dbReference type="ARBA" id="ARBA00022723"/>
    </source>
</evidence>
<dbReference type="SUPFAM" id="SSF88713">
    <property type="entry name" value="Glycoside hydrolase/deacetylase"/>
    <property type="match status" value="1"/>
</dbReference>
<dbReference type="CDD" id="cd10917">
    <property type="entry name" value="CE4_NodB_like_6s_7s"/>
    <property type="match status" value="1"/>
</dbReference>
<sequence length="450" mass="45903">MGVAKRLARLCHGSIMPFSEADPHAIVLEVTLAPGAPDAVRKPVIATAAGDIMTDTSPNSPCMSPMIHRDMKPFARAFDASMSPAASRRGSTLPSNAVAAAAAANLRRMSVSTTTTVSSSSEATTPVPPRVPTAPAVPSEPATVMSPTAQAAAAPAPAVYFNANEPTVQQRQAMSRRAPITTTASACRRRQATFHVSTEWVNVNALVDALLGRMIAEGHTVGFSWFGADPLTLSESDLTTGLLAQATKVYNAIGKYPRFVRFPYGAANATVVSIARANDFQVTSFTLDVADYHYCNATSGVTVDSESTAVANLLGGYKAAGTPLSVLSTHMDLCPVAAALAKSITTVQGYNYTMVNMETCLGEAGYKSVAGMATAGATTSTSSSSTATATGTTVISMDFNAGATKTTTSTPASATTPANKAALQGGAATVSPASGVAIGALVLALVAALA</sequence>
<keyword evidence="4" id="KW-0378">Hydrolase</keyword>
<comment type="cofactor">
    <cofactor evidence="1">
        <name>Co(2+)</name>
        <dbReference type="ChEBI" id="CHEBI:48828"/>
    </cofactor>
</comment>
<evidence type="ECO:0000256" key="5">
    <source>
        <dbReference type="ARBA" id="ARBA00023277"/>
    </source>
</evidence>
<evidence type="ECO:0000256" key="4">
    <source>
        <dbReference type="ARBA" id="ARBA00022801"/>
    </source>
</evidence>
<evidence type="ECO:0000259" key="7">
    <source>
        <dbReference type="Pfam" id="PF01522"/>
    </source>
</evidence>
<dbReference type="GO" id="GO:0046872">
    <property type="term" value="F:metal ion binding"/>
    <property type="evidence" value="ECO:0007669"/>
    <property type="project" value="UniProtKB-KW"/>
</dbReference>
<dbReference type="Pfam" id="PF01522">
    <property type="entry name" value="Polysacc_deac_1"/>
    <property type="match status" value="1"/>
</dbReference>
<name>A0A0L0ST91_ALLM3</name>
<evidence type="ECO:0000313" key="8">
    <source>
        <dbReference type="EMBL" id="KNE65773.1"/>
    </source>
</evidence>
<keyword evidence="3" id="KW-0732">Signal</keyword>
<organism evidence="8 9">
    <name type="scientific">Allomyces macrogynus (strain ATCC 38327)</name>
    <name type="common">Allomyces javanicus var. macrogynus</name>
    <dbReference type="NCBI Taxonomy" id="578462"/>
    <lineage>
        <taxon>Eukaryota</taxon>
        <taxon>Fungi</taxon>
        <taxon>Fungi incertae sedis</taxon>
        <taxon>Blastocladiomycota</taxon>
        <taxon>Blastocladiomycetes</taxon>
        <taxon>Blastocladiales</taxon>
        <taxon>Blastocladiaceae</taxon>
        <taxon>Allomyces</taxon>
    </lineage>
</organism>
<feature type="domain" description="NodB homology" evidence="7">
    <location>
        <begin position="191"/>
        <end position="281"/>
    </location>
</feature>
<accession>A0A0L0ST91</accession>
<evidence type="ECO:0000256" key="3">
    <source>
        <dbReference type="ARBA" id="ARBA00022729"/>
    </source>
</evidence>
<dbReference type="PANTHER" id="PTHR46471">
    <property type="entry name" value="CHITIN DEACETYLASE"/>
    <property type="match status" value="1"/>
</dbReference>
<evidence type="ECO:0000256" key="1">
    <source>
        <dbReference type="ARBA" id="ARBA00001941"/>
    </source>
</evidence>
<dbReference type="EMBL" id="GG745348">
    <property type="protein sequence ID" value="KNE65773.1"/>
    <property type="molecule type" value="Genomic_DNA"/>
</dbReference>
<evidence type="ECO:0000313" key="9">
    <source>
        <dbReference type="Proteomes" id="UP000054350"/>
    </source>
</evidence>
<keyword evidence="9" id="KW-1185">Reference proteome</keyword>
<dbReference type="AlphaFoldDB" id="A0A0L0ST91"/>
<dbReference type="InterPro" id="IPR011330">
    <property type="entry name" value="Glyco_hydro/deAcase_b/a-brl"/>
</dbReference>
<dbReference type="InterPro" id="IPR002509">
    <property type="entry name" value="NODB_dom"/>
</dbReference>
<feature type="compositionally biased region" description="Low complexity" evidence="6">
    <location>
        <begin position="112"/>
        <end position="125"/>
    </location>
</feature>
<dbReference type="GO" id="GO:0016810">
    <property type="term" value="F:hydrolase activity, acting on carbon-nitrogen (but not peptide) bonds"/>
    <property type="evidence" value="ECO:0007669"/>
    <property type="project" value="InterPro"/>
</dbReference>
<keyword evidence="2" id="KW-0479">Metal-binding</keyword>
<dbReference type="VEuPathDB" id="FungiDB:AMAG_09752"/>
<dbReference type="Proteomes" id="UP000054350">
    <property type="component" value="Unassembled WGS sequence"/>
</dbReference>
<proteinExistence type="predicted"/>
<keyword evidence="5" id="KW-0119">Carbohydrate metabolism</keyword>
<evidence type="ECO:0000256" key="6">
    <source>
        <dbReference type="SAM" id="MobiDB-lite"/>
    </source>
</evidence>
<reference evidence="9" key="2">
    <citation type="submission" date="2009-11" db="EMBL/GenBank/DDBJ databases">
        <title>The Genome Sequence of Allomyces macrogynus strain ATCC 38327.</title>
        <authorList>
            <consortium name="The Broad Institute Genome Sequencing Platform"/>
            <person name="Russ C."/>
            <person name="Cuomo C."/>
            <person name="Shea T."/>
            <person name="Young S.K."/>
            <person name="Zeng Q."/>
            <person name="Koehrsen M."/>
            <person name="Haas B."/>
            <person name="Borodovsky M."/>
            <person name="Guigo R."/>
            <person name="Alvarado L."/>
            <person name="Berlin A."/>
            <person name="Borenstein D."/>
            <person name="Chen Z."/>
            <person name="Engels R."/>
            <person name="Freedman E."/>
            <person name="Gellesch M."/>
            <person name="Goldberg J."/>
            <person name="Griggs A."/>
            <person name="Gujja S."/>
            <person name="Heiman D."/>
            <person name="Hepburn T."/>
            <person name="Howarth C."/>
            <person name="Jen D."/>
            <person name="Larson L."/>
            <person name="Lewis B."/>
            <person name="Mehta T."/>
            <person name="Park D."/>
            <person name="Pearson M."/>
            <person name="Roberts A."/>
            <person name="Saif S."/>
            <person name="Shenoy N."/>
            <person name="Sisk P."/>
            <person name="Stolte C."/>
            <person name="Sykes S."/>
            <person name="Walk T."/>
            <person name="White J."/>
            <person name="Yandava C."/>
            <person name="Burger G."/>
            <person name="Gray M.W."/>
            <person name="Holland P.W.H."/>
            <person name="King N."/>
            <person name="Lang F.B.F."/>
            <person name="Roger A.J."/>
            <person name="Ruiz-Trillo I."/>
            <person name="Lander E."/>
            <person name="Nusbaum C."/>
        </authorList>
    </citation>
    <scope>NUCLEOTIDE SEQUENCE [LARGE SCALE GENOMIC DNA]</scope>
    <source>
        <strain evidence="9">ATCC 38327</strain>
    </source>
</reference>
<protein>
    <recommendedName>
        <fullName evidence="7">NodB homology domain-containing protein</fullName>
    </recommendedName>
</protein>
<dbReference type="GO" id="GO:0005975">
    <property type="term" value="P:carbohydrate metabolic process"/>
    <property type="evidence" value="ECO:0007669"/>
    <property type="project" value="InterPro"/>
</dbReference>
<gene>
    <name evidence="8" type="ORF">AMAG_09752</name>
</gene>
<reference evidence="8 9" key="1">
    <citation type="submission" date="2009-11" db="EMBL/GenBank/DDBJ databases">
        <title>Annotation of Allomyces macrogynus ATCC 38327.</title>
        <authorList>
            <consortium name="The Broad Institute Genome Sequencing Platform"/>
            <person name="Russ C."/>
            <person name="Cuomo C."/>
            <person name="Burger G."/>
            <person name="Gray M.W."/>
            <person name="Holland P.W.H."/>
            <person name="King N."/>
            <person name="Lang F.B.F."/>
            <person name="Roger A.J."/>
            <person name="Ruiz-Trillo I."/>
            <person name="Young S.K."/>
            <person name="Zeng Q."/>
            <person name="Gargeya S."/>
            <person name="Fitzgerald M."/>
            <person name="Haas B."/>
            <person name="Abouelleil A."/>
            <person name="Alvarado L."/>
            <person name="Arachchi H.M."/>
            <person name="Berlin A."/>
            <person name="Chapman S.B."/>
            <person name="Gearin G."/>
            <person name="Goldberg J."/>
            <person name="Griggs A."/>
            <person name="Gujja S."/>
            <person name="Hansen M."/>
            <person name="Heiman D."/>
            <person name="Howarth C."/>
            <person name="Larimer J."/>
            <person name="Lui A."/>
            <person name="MacDonald P.J.P."/>
            <person name="McCowen C."/>
            <person name="Montmayeur A."/>
            <person name="Murphy C."/>
            <person name="Neiman D."/>
            <person name="Pearson M."/>
            <person name="Priest M."/>
            <person name="Roberts A."/>
            <person name="Saif S."/>
            <person name="Shea T."/>
            <person name="Sisk P."/>
            <person name="Stolte C."/>
            <person name="Sykes S."/>
            <person name="Wortman J."/>
            <person name="Nusbaum C."/>
            <person name="Birren B."/>
        </authorList>
    </citation>
    <scope>NUCLEOTIDE SEQUENCE [LARGE SCALE GENOMIC DNA]</scope>
    <source>
        <strain evidence="8 9">ATCC 38327</strain>
    </source>
</reference>
<dbReference type="Gene3D" id="3.20.20.370">
    <property type="entry name" value="Glycoside hydrolase/deacetylase"/>
    <property type="match status" value="1"/>
</dbReference>
<dbReference type="OrthoDB" id="5566194at2759"/>